<proteinExistence type="predicted"/>
<keyword evidence="3" id="KW-1185">Reference proteome</keyword>
<evidence type="ECO:0000313" key="2">
    <source>
        <dbReference type="EMBL" id="VEL11089.1"/>
    </source>
</evidence>
<protein>
    <submittedName>
        <fullName evidence="2">Uncharacterized protein</fullName>
    </submittedName>
</protein>
<evidence type="ECO:0000313" key="3">
    <source>
        <dbReference type="Proteomes" id="UP000784294"/>
    </source>
</evidence>
<dbReference type="EMBL" id="CAAALY010010817">
    <property type="protein sequence ID" value="VEL11089.1"/>
    <property type="molecule type" value="Genomic_DNA"/>
</dbReference>
<sequence>MKEGGLTPREQAVCRLIVNKVRVGVVRQSSHVSRTRLDHGDQGLIVLDHPVKEEAHPLPQLDLLIATNVAIASAADPLLQPKEENQVHDGPDTSEGRHHFTGLPDAQLVLPEGNFGETISQKT</sequence>
<gene>
    <name evidence="2" type="ORF">PXEA_LOCUS4529</name>
</gene>
<evidence type="ECO:0000256" key="1">
    <source>
        <dbReference type="SAM" id="MobiDB-lite"/>
    </source>
</evidence>
<feature type="region of interest" description="Disordered" evidence="1">
    <location>
        <begin position="77"/>
        <end position="123"/>
    </location>
</feature>
<feature type="compositionally biased region" description="Basic and acidic residues" evidence="1">
    <location>
        <begin position="81"/>
        <end position="98"/>
    </location>
</feature>
<reference evidence="2" key="1">
    <citation type="submission" date="2018-11" db="EMBL/GenBank/DDBJ databases">
        <authorList>
            <consortium name="Pathogen Informatics"/>
        </authorList>
    </citation>
    <scope>NUCLEOTIDE SEQUENCE</scope>
</reference>
<comment type="caution">
    <text evidence="2">The sequence shown here is derived from an EMBL/GenBank/DDBJ whole genome shotgun (WGS) entry which is preliminary data.</text>
</comment>
<accession>A0A448WGB9</accession>
<organism evidence="2 3">
    <name type="scientific">Protopolystoma xenopodis</name>
    <dbReference type="NCBI Taxonomy" id="117903"/>
    <lineage>
        <taxon>Eukaryota</taxon>
        <taxon>Metazoa</taxon>
        <taxon>Spiralia</taxon>
        <taxon>Lophotrochozoa</taxon>
        <taxon>Platyhelminthes</taxon>
        <taxon>Monogenea</taxon>
        <taxon>Polyopisthocotylea</taxon>
        <taxon>Polystomatidea</taxon>
        <taxon>Polystomatidae</taxon>
        <taxon>Protopolystoma</taxon>
    </lineage>
</organism>
<dbReference type="AlphaFoldDB" id="A0A448WGB9"/>
<name>A0A448WGB9_9PLAT</name>
<dbReference type="Proteomes" id="UP000784294">
    <property type="component" value="Unassembled WGS sequence"/>
</dbReference>